<evidence type="ECO:0000256" key="1">
    <source>
        <dbReference type="ARBA" id="ARBA00022679"/>
    </source>
</evidence>
<dbReference type="PANTHER" id="PTHR43792:SF8">
    <property type="entry name" value="[RIBOSOMAL PROTEIN US5]-ALANINE N-ACETYLTRANSFERASE"/>
    <property type="match status" value="1"/>
</dbReference>
<dbReference type="GO" id="GO:0016746">
    <property type="term" value="F:acyltransferase activity"/>
    <property type="evidence" value="ECO:0007669"/>
    <property type="project" value="UniProtKB-KW"/>
</dbReference>
<dbReference type="EC" id="2.3.1.-" evidence="5"/>
<protein>
    <submittedName>
        <fullName evidence="5">GNAT family N-acetyltransferase</fullName>
        <ecNumber evidence="5">2.3.1.-</ecNumber>
    </submittedName>
</protein>
<evidence type="ECO:0000313" key="5">
    <source>
        <dbReference type="EMBL" id="MBW8185856.1"/>
    </source>
</evidence>
<dbReference type="InterPro" id="IPR016181">
    <property type="entry name" value="Acyl_CoA_acyltransferase"/>
</dbReference>
<dbReference type="Gene3D" id="3.40.630.30">
    <property type="match status" value="1"/>
</dbReference>
<dbReference type="InterPro" id="IPR000182">
    <property type="entry name" value="GNAT_dom"/>
</dbReference>
<dbReference type="InterPro" id="IPR051531">
    <property type="entry name" value="N-acetyltransferase"/>
</dbReference>
<comment type="caution">
    <text evidence="5">The sequence shown here is derived from an EMBL/GenBank/DDBJ whole genome shotgun (WGS) entry which is preliminary data.</text>
</comment>
<keyword evidence="6" id="KW-1185">Reference proteome</keyword>
<dbReference type="EMBL" id="JAHZST010000017">
    <property type="protein sequence ID" value="MBW8185856.1"/>
    <property type="molecule type" value="Genomic_DNA"/>
</dbReference>
<evidence type="ECO:0000313" key="6">
    <source>
        <dbReference type="Proteomes" id="UP001195963"/>
    </source>
</evidence>
<dbReference type="Proteomes" id="UP001195963">
    <property type="component" value="Unassembled WGS sequence"/>
</dbReference>
<dbReference type="SUPFAM" id="SSF55729">
    <property type="entry name" value="Acyl-CoA N-acyltransferases (Nat)"/>
    <property type="match status" value="1"/>
</dbReference>
<accession>A0ABS7E862</accession>
<reference evidence="5 6" key="1">
    <citation type="submission" date="2021-07" db="EMBL/GenBank/DDBJ databases">
        <title>Shewanella sp. nov, isolated from SCS.</title>
        <authorList>
            <person name="Cao W.R."/>
        </authorList>
    </citation>
    <scope>NUCLEOTIDE SEQUENCE [LARGE SCALE GENOMIC DNA]</scope>
    <source>
        <strain evidence="5 6">NR704-98</strain>
    </source>
</reference>
<keyword evidence="1 5" id="KW-0808">Transferase</keyword>
<proteinExistence type="inferred from homology"/>
<dbReference type="Pfam" id="PF13302">
    <property type="entry name" value="Acetyltransf_3"/>
    <property type="match status" value="1"/>
</dbReference>
<sequence length="195" mass="22323">MLVAPRIMTQRTVLTLLQHYEYQLLIDYYERNHLHLSPWEPEREQGYFEQAQVRERVQCSNALFFAGGAVHFVARGSINHDGSVTADHNGRILGVCNFTNIVRGPFQACYLGYSVDKSLEGQGVMREILEAGINYIFKELKLHRIMANYIPDNTRSGHLLSSLGFEKEGVAKAYLKINGRWQDHLLTSKLNPNEK</sequence>
<name>A0ABS7E862_9GAMM</name>
<evidence type="ECO:0000256" key="2">
    <source>
        <dbReference type="ARBA" id="ARBA00023315"/>
    </source>
</evidence>
<evidence type="ECO:0000259" key="4">
    <source>
        <dbReference type="PROSITE" id="PS51186"/>
    </source>
</evidence>
<comment type="similarity">
    <text evidence="3">Belongs to the acetyltransferase family. RimJ subfamily.</text>
</comment>
<feature type="domain" description="N-acetyltransferase" evidence="4">
    <location>
        <begin position="26"/>
        <end position="192"/>
    </location>
</feature>
<gene>
    <name evidence="5" type="ORF">K0625_19625</name>
</gene>
<organism evidence="5 6">
    <name type="scientific">Shewanella nanhaiensis</name>
    <dbReference type="NCBI Taxonomy" id="2864872"/>
    <lineage>
        <taxon>Bacteria</taxon>
        <taxon>Pseudomonadati</taxon>
        <taxon>Pseudomonadota</taxon>
        <taxon>Gammaproteobacteria</taxon>
        <taxon>Alteromonadales</taxon>
        <taxon>Shewanellaceae</taxon>
        <taxon>Shewanella</taxon>
    </lineage>
</organism>
<dbReference type="PANTHER" id="PTHR43792">
    <property type="entry name" value="GNAT FAMILY, PUTATIVE (AFU_ORTHOLOGUE AFUA_3G00765)-RELATED-RELATED"/>
    <property type="match status" value="1"/>
</dbReference>
<keyword evidence="2 5" id="KW-0012">Acyltransferase</keyword>
<evidence type="ECO:0000256" key="3">
    <source>
        <dbReference type="ARBA" id="ARBA00038502"/>
    </source>
</evidence>
<dbReference type="PROSITE" id="PS51186">
    <property type="entry name" value="GNAT"/>
    <property type="match status" value="1"/>
</dbReference>